<evidence type="ECO:0000313" key="3">
    <source>
        <dbReference type="EMBL" id="AKL88468.1"/>
    </source>
</evidence>
<dbReference type="Pfam" id="PF07963">
    <property type="entry name" value="N_methyl"/>
    <property type="match status" value="1"/>
</dbReference>
<dbReference type="EMBL" id="KC999969">
    <property type="protein sequence ID" value="AID71023.1"/>
    <property type="molecule type" value="Genomic_DNA"/>
</dbReference>
<evidence type="ECO:0000313" key="1">
    <source>
        <dbReference type="EMBL" id="AID70942.1"/>
    </source>
</evidence>
<organism evidence="1">
    <name type="scientific">Aeromonas hydrophila</name>
    <dbReference type="NCBI Taxonomy" id="644"/>
    <lineage>
        <taxon>Bacteria</taxon>
        <taxon>Pseudomonadati</taxon>
        <taxon>Pseudomonadota</taxon>
        <taxon>Gammaproteobacteria</taxon>
        <taxon>Aeromonadales</taxon>
        <taxon>Aeromonadaceae</taxon>
        <taxon>Aeromonas</taxon>
    </lineage>
</organism>
<reference evidence="3" key="2">
    <citation type="journal article" date="2015" name="Mar. Drugs">
        <title>Molecular and chemical analysis of the lipopolysaccharide from aeromonas hydrophila strain AH-1 (Serotype O11).</title>
        <authorList>
            <person name="Merino S."/>
            <person name="Canals R."/>
            <person name="Knirel Y.A."/>
            <person name="Tomas J.M."/>
        </authorList>
    </citation>
    <scope>NUCLEOTIDE SEQUENCE</scope>
    <source>
        <strain evidence="3">AH-1</strain>
    </source>
</reference>
<dbReference type="PATRIC" id="fig|644.34.peg.668"/>
<sequence length="201" mass="22733">MMSIRHQRGMTLLELLVVMVLLAVISTLLMQGLSVALSTYEKVQRRQYEGVPRMLASFWFVQSVAAIEARLDADSQFKGNALNMSGMSHSALVSRNGQIQPVAWRINQMSDGRVTLQYQQPGIAWTLAQWPAGTKAQFLYRDHDGTPQRIWPPSEKLVSLVPDGRVPSAVQLEVTLPSQPPLRWYVSLTGRRLPRMDYRDL</sequence>
<dbReference type="NCBIfam" id="TIGR02532">
    <property type="entry name" value="IV_pilin_GFxxxE"/>
    <property type="match status" value="1"/>
</dbReference>
<dbReference type="RefSeq" id="WP_029304019.1">
    <property type="nucleotide sequence ID" value="NZ_JAACMX010000001.1"/>
</dbReference>
<dbReference type="AlphaFoldDB" id="A0A068FS29"/>
<proteinExistence type="predicted"/>
<dbReference type="EMBL" id="KP856714">
    <property type="protein sequence ID" value="AKL88468.1"/>
    <property type="molecule type" value="Genomic_DNA"/>
</dbReference>
<dbReference type="PROSITE" id="PS00409">
    <property type="entry name" value="PROKAR_NTER_METHYL"/>
    <property type="match status" value="1"/>
</dbReference>
<evidence type="ECO:0000313" key="2">
    <source>
        <dbReference type="EMBL" id="AID71023.1"/>
    </source>
</evidence>
<name>A0A068FS29_AERHY</name>
<protein>
    <submittedName>
        <fullName evidence="3">SpsJ</fullName>
    </submittedName>
    <submittedName>
        <fullName evidence="1">Type II secretion system protein</fullName>
    </submittedName>
</protein>
<dbReference type="InterPro" id="IPR012902">
    <property type="entry name" value="N_methyl_site"/>
</dbReference>
<reference evidence="1" key="1">
    <citation type="journal article" date="2013" name="PLoS ONE">
        <title>Implication of lateral genetic transfer in the emergence of Aeromonas hydrophila isolates of epidemic outbreaks in channel catfish.</title>
        <authorList>
            <person name="Hossain M.J."/>
            <person name="Waldbieser G.C."/>
            <person name="Sun D."/>
            <person name="Capps N.K."/>
            <person name="Hemstreet W.B."/>
            <person name="Carlisle K."/>
            <person name="Griffin M.J."/>
            <person name="Khoo L."/>
            <person name="Goodwin A.E."/>
            <person name="Sonstegard T.S."/>
            <person name="Schroeder S."/>
            <person name="Hayden K."/>
            <person name="Newton J.C."/>
            <person name="Terhune J.S."/>
            <person name="Liles M.R."/>
        </authorList>
    </citation>
    <scope>NUCLEOTIDE SEQUENCE</scope>
    <source>
        <strain evidence="1">AL97-91</strain>
        <strain evidence="2">MN98-04</strain>
    </source>
</reference>
<dbReference type="EMBL" id="KC999966">
    <property type="protein sequence ID" value="AID70942.1"/>
    <property type="molecule type" value="Genomic_DNA"/>
</dbReference>
<accession>A0A068FS29</accession>
<gene>
    <name evidence="1" type="primary">gspJ2</name>
</gene>